<dbReference type="AlphaFoldDB" id="A0A5J4NBH3"/>
<evidence type="ECO:0000313" key="4">
    <source>
        <dbReference type="Proteomes" id="UP000324629"/>
    </source>
</evidence>
<protein>
    <recommendedName>
        <fullName evidence="2">Protein kinase domain-containing protein</fullName>
    </recommendedName>
</protein>
<dbReference type="GO" id="GO:0051306">
    <property type="term" value="P:mitotic sister chromatid separation"/>
    <property type="evidence" value="ECO:0007669"/>
    <property type="project" value="InterPro"/>
</dbReference>
<dbReference type="Pfam" id="PF00069">
    <property type="entry name" value="Pkinase"/>
    <property type="match status" value="1"/>
</dbReference>
<dbReference type="Gene3D" id="1.10.510.10">
    <property type="entry name" value="Transferase(Phosphotransferase) domain 1"/>
    <property type="match status" value="1"/>
</dbReference>
<dbReference type="PANTHER" id="PTHR23060:SF3">
    <property type="entry name" value="TESTIS EXPRESSED 14, INTERCELLULAR BRIDGE FORMING FACTOR"/>
    <property type="match status" value="1"/>
</dbReference>
<dbReference type="PROSITE" id="PS50088">
    <property type="entry name" value="ANK_REPEAT"/>
    <property type="match status" value="2"/>
</dbReference>
<dbReference type="GO" id="GO:0004672">
    <property type="term" value="F:protein kinase activity"/>
    <property type="evidence" value="ECO:0007669"/>
    <property type="project" value="InterPro"/>
</dbReference>
<feature type="domain" description="Protein kinase" evidence="2">
    <location>
        <begin position="183"/>
        <end position="538"/>
    </location>
</feature>
<evidence type="ECO:0000313" key="3">
    <source>
        <dbReference type="EMBL" id="KAA3672730.1"/>
    </source>
</evidence>
<reference evidence="3 4" key="1">
    <citation type="journal article" date="2019" name="Gigascience">
        <title>Whole-genome sequence of the oriental lung fluke Paragonimus westermani.</title>
        <authorList>
            <person name="Oey H."/>
            <person name="Zakrzewski M."/>
            <person name="Narain K."/>
            <person name="Devi K.R."/>
            <person name="Agatsuma T."/>
            <person name="Nawaratna S."/>
            <person name="Gobert G.N."/>
            <person name="Jones M.K."/>
            <person name="Ragan M.A."/>
            <person name="McManus D.P."/>
            <person name="Krause L."/>
        </authorList>
    </citation>
    <scope>NUCLEOTIDE SEQUENCE [LARGE SCALE GENOMIC DNA]</scope>
    <source>
        <strain evidence="3 4">IND2009</strain>
    </source>
</reference>
<organism evidence="3 4">
    <name type="scientific">Paragonimus westermani</name>
    <dbReference type="NCBI Taxonomy" id="34504"/>
    <lineage>
        <taxon>Eukaryota</taxon>
        <taxon>Metazoa</taxon>
        <taxon>Spiralia</taxon>
        <taxon>Lophotrochozoa</taxon>
        <taxon>Platyhelminthes</taxon>
        <taxon>Trematoda</taxon>
        <taxon>Digenea</taxon>
        <taxon>Plagiorchiida</taxon>
        <taxon>Troglotremata</taxon>
        <taxon>Troglotrematidae</taxon>
        <taxon>Paragonimus</taxon>
    </lineage>
</organism>
<evidence type="ECO:0000256" key="1">
    <source>
        <dbReference type="PROSITE-ProRule" id="PRU00023"/>
    </source>
</evidence>
<dbReference type="EMBL" id="QNGE01004594">
    <property type="protein sequence ID" value="KAA3672730.1"/>
    <property type="molecule type" value="Genomic_DNA"/>
</dbReference>
<dbReference type="PANTHER" id="PTHR23060">
    <property type="entry name" value="TESTIS EXPRESSED GENE 14"/>
    <property type="match status" value="1"/>
</dbReference>
<dbReference type="PROSITE" id="PS50297">
    <property type="entry name" value="ANK_REP_REGION"/>
    <property type="match status" value="2"/>
</dbReference>
<dbReference type="GO" id="GO:0007140">
    <property type="term" value="P:male meiotic nuclear division"/>
    <property type="evidence" value="ECO:0007669"/>
    <property type="project" value="InterPro"/>
</dbReference>
<keyword evidence="4" id="KW-1185">Reference proteome</keyword>
<proteinExistence type="predicted"/>
<gene>
    <name evidence="3" type="ORF">DEA37_0001378</name>
</gene>
<dbReference type="InterPro" id="IPR000719">
    <property type="entry name" value="Prot_kinase_dom"/>
</dbReference>
<dbReference type="GO" id="GO:0030496">
    <property type="term" value="C:midbody"/>
    <property type="evidence" value="ECO:0007669"/>
    <property type="project" value="TreeGrafter"/>
</dbReference>
<feature type="repeat" description="ANK" evidence="1">
    <location>
        <begin position="86"/>
        <end position="118"/>
    </location>
</feature>
<dbReference type="PROSITE" id="PS50011">
    <property type="entry name" value="PROTEIN_KINASE_DOM"/>
    <property type="match status" value="1"/>
</dbReference>
<name>A0A5J4NBH3_9TREM</name>
<dbReference type="InterPro" id="IPR002110">
    <property type="entry name" value="Ankyrin_rpt"/>
</dbReference>
<dbReference type="SMART" id="SM00220">
    <property type="entry name" value="S_TKc"/>
    <property type="match status" value="1"/>
</dbReference>
<dbReference type="Pfam" id="PF12796">
    <property type="entry name" value="Ank_2"/>
    <property type="match status" value="1"/>
</dbReference>
<dbReference type="Gene3D" id="1.25.40.20">
    <property type="entry name" value="Ankyrin repeat-containing domain"/>
    <property type="match status" value="1"/>
</dbReference>
<dbReference type="GO" id="GO:0008608">
    <property type="term" value="P:attachment of spindle microtubules to kinetochore"/>
    <property type="evidence" value="ECO:0007669"/>
    <property type="project" value="InterPro"/>
</dbReference>
<dbReference type="GO" id="GO:0045171">
    <property type="term" value="C:intercellular bridge"/>
    <property type="evidence" value="ECO:0007669"/>
    <property type="project" value="TreeGrafter"/>
</dbReference>
<keyword evidence="1" id="KW-0040">ANK repeat</keyword>
<sequence length="549" mass="60995">MDVVLCRGEGTLQACVLTRNVDVLLSHLKNGILLPLQVLVYFAGVNVNSVNHFNESALFVAAYYGEIEILRLLLDHGADTNTITIEGNTALHACAYNNHEKCIEILLKAGADKTLRNKNGSTAMSMLKDNACITMNDVTKIKINEENKKLASCSSSSIFKLSKWRNNGIGISKPKNCGMLSNDLGYFFLGEGQIRKYVTAIPVVRGGEIVDDTLATSVYERHSYRFVESKRWRGVSVDVHKVDLERLSNATVTEELKSIFQSQLARELRVVSRLQHPHIRSPLALLVDSNFELRVADSSRVALVYERPSLGSLYHFKQIQLEDLSVLPALTICRQIAEALQFLHSYCMVHCNVTPHAIHLFSIDHAKLGNFEYTVQLSAPVNLRSTVHSSWNKVSSREMSSSKVISAGAQQSDGKCAQIAASTPTAVFQCACHLLSEDLADWLPPELFAHSNGKSSLLQKPVNLHKPTYVSDVYGLAKVLQFVLPPMEYGPLNGDWDHAAYSVPITNAKMVIEAALQPCPEERLPLKQFHRLLIHLFWVGFCVLGNESK</sequence>
<dbReference type="SUPFAM" id="SSF48403">
    <property type="entry name" value="Ankyrin repeat"/>
    <property type="match status" value="1"/>
</dbReference>
<dbReference type="SUPFAM" id="SSF56112">
    <property type="entry name" value="Protein kinase-like (PK-like)"/>
    <property type="match status" value="1"/>
</dbReference>
<dbReference type="GO" id="GO:0005524">
    <property type="term" value="F:ATP binding"/>
    <property type="evidence" value="ECO:0007669"/>
    <property type="project" value="InterPro"/>
</dbReference>
<dbReference type="InterPro" id="IPR039339">
    <property type="entry name" value="Tex14"/>
</dbReference>
<dbReference type="GO" id="GO:0043063">
    <property type="term" value="P:intercellular bridge organization"/>
    <property type="evidence" value="ECO:0007669"/>
    <property type="project" value="InterPro"/>
</dbReference>
<dbReference type="InterPro" id="IPR036770">
    <property type="entry name" value="Ankyrin_rpt-contain_sf"/>
</dbReference>
<comment type="caution">
    <text evidence="3">The sequence shown here is derived from an EMBL/GenBank/DDBJ whole genome shotgun (WGS) entry which is preliminary data.</text>
</comment>
<dbReference type="InterPro" id="IPR011009">
    <property type="entry name" value="Kinase-like_dom_sf"/>
</dbReference>
<accession>A0A5J4NBH3</accession>
<dbReference type="SMART" id="SM00248">
    <property type="entry name" value="ANK"/>
    <property type="match status" value="2"/>
</dbReference>
<dbReference type="GO" id="GO:0007094">
    <property type="term" value="P:mitotic spindle assembly checkpoint signaling"/>
    <property type="evidence" value="ECO:0007669"/>
    <property type="project" value="InterPro"/>
</dbReference>
<dbReference type="GO" id="GO:0000776">
    <property type="term" value="C:kinetochore"/>
    <property type="evidence" value="ECO:0007669"/>
    <property type="project" value="TreeGrafter"/>
</dbReference>
<evidence type="ECO:0000259" key="2">
    <source>
        <dbReference type="PROSITE" id="PS50011"/>
    </source>
</evidence>
<dbReference type="Proteomes" id="UP000324629">
    <property type="component" value="Unassembled WGS sequence"/>
</dbReference>
<feature type="repeat" description="ANK" evidence="1">
    <location>
        <begin position="53"/>
        <end position="85"/>
    </location>
</feature>